<dbReference type="OrthoDB" id="6425124at2759"/>
<gene>
    <name evidence="2" type="primary">NCL1_31867</name>
    <name evidence="2" type="ORF">NPIL_654351</name>
</gene>
<name>A0A8X6NER5_NEPPI</name>
<dbReference type="EMBL" id="BMAW01103519">
    <property type="protein sequence ID" value="GFT09538.1"/>
    <property type="molecule type" value="Genomic_DNA"/>
</dbReference>
<dbReference type="PANTHER" id="PTHR21505">
    <property type="entry name" value="MADF DOMAIN-CONTAINING PROTEIN-RELATED"/>
    <property type="match status" value="1"/>
</dbReference>
<protein>
    <submittedName>
        <fullName evidence="2">MADF domain-containing protein</fullName>
    </submittedName>
</protein>
<dbReference type="InterPro" id="IPR006578">
    <property type="entry name" value="MADF-dom"/>
</dbReference>
<proteinExistence type="predicted"/>
<sequence length="301" mass="34991">MRSIREPQRMRTKRIGSCRLFITQQRNYHAYAFAMNAILSAGSVNNSTSAMEMDWSNDHCIELIDAYKKRDVLWNPKHPFYNSKNKKNDAWNEIAEQMQLDEKTVRQKMNSLLGSFRAQRSKGKRLIGTGKGATEVYNSKWFAFEHMKFLLDKDEPRSTFDCQSDMYELSTMNSPLPFRQTDDEYLEETIDPESVSITESGNNTDSESGPPRFAVKAAERETPRLLLKRRKLSEDPRIGETKRMADDRFDNFGKYIASKMRLYSRTTEITVEHHINEILYQADLGMFDEPIPVAQENNIIV</sequence>
<dbReference type="SMART" id="SM00595">
    <property type="entry name" value="MADF"/>
    <property type="match status" value="1"/>
</dbReference>
<dbReference type="Pfam" id="PF10545">
    <property type="entry name" value="MADF_DNA_bdg"/>
    <property type="match status" value="1"/>
</dbReference>
<dbReference type="AlphaFoldDB" id="A0A8X6NER5"/>
<evidence type="ECO:0000313" key="3">
    <source>
        <dbReference type="Proteomes" id="UP000887013"/>
    </source>
</evidence>
<reference evidence="2" key="1">
    <citation type="submission" date="2020-08" db="EMBL/GenBank/DDBJ databases">
        <title>Multicomponent nature underlies the extraordinary mechanical properties of spider dragline silk.</title>
        <authorList>
            <person name="Kono N."/>
            <person name="Nakamura H."/>
            <person name="Mori M."/>
            <person name="Yoshida Y."/>
            <person name="Ohtoshi R."/>
            <person name="Malay A.D."/>
            <person name="Moran D.A.P."/>
            <person name="Tomita M."/>
            <person name="Numata K."/>
            <person name="Arakawa K."/>
        </authorList>
    </citation>
    <scope>NUCLEOTIDE SEQUENCE</scope>
</reference>
<organism evidence="2 3">
    <name type="scientific">Nephila pilipes</name>
    <name type="common">Giant wood spider</name>
    <name type="synonym">Nephila maculata</name>
    <dbReference type="NCBI Taxonomy" id="299642"/>
    <lineage>
        <taxon>Eukaryota</taxon>
        <taxon>Metazoa</taxon>
        <taxon>Ecdysozoa</taxon>
        <taxon>Arthropoda</taxon>
        <taxon>Chelicerata</taxon>
        <taxon>Arachnida</taxon>
        <taxon>Araneae</taxon>
        <taxon>Araneomorphae</taxon>
        <taxon>Entelegynae</taxon>
        <taxon>Araneoidea</taxon>
        <taxon>Nephilidae</taxon>
        <taxon>Nephila</taxon>
    </lineage>
</organism>
<dbReference type="PANTHER" id="PTHR21505:SF15">
    <property type="entry name" value="RE18252P"/>
    <property type="match status" value="1"/>
</dbReference>
<feature type="domain" description="MADF" evidence="1">
    <location>
        <begin position="62"/>
        <end position="155"/>
    </location>
</feature>
<accession>A0A8X6NER5</accession>
<dbReference type="Proteomes" id="UP000887013">
    <property type="component" value="Unassembled WGS sequence"/>
</dbReference>
<evidence type="ECO:0000259" key="1">
    <source>
        <dbReference type="PROSITE" id="PS51029"/>
    </source>
</evidence>
<evidence type="ECO:0000313" key="2">
    <source>
        <dbReference type="EMBL" id="GFT09538.1"/>
    </source>
</evidence>
<dbReference type="PROSITE" id="PS51029">
    <property type="entry name" value="MADF"/>
    <property type="match status" value="1"/>
</dbReference>
<comment type="caution">
    <text evidence="2">The sequence shown here is derived from an EMBL/GenBank/DDBJ whole genome shotgun (WGS) entry which is preliminary data.</text>
</comment>
<keyword evidence="3" id="KW-1185">Reference proteome</keyword>